<dbReference type="GO" id="GO:0000976">
    <property type="term" value="F:transcription cis-regulatory region binding"/>
    <property type="evidence" value="ECO:0007669"/>
    <property type="project" value="TreeGrafter"/>
</dbReference>
<dbReference type="EMBL" id="JSUQ01000016">
    <property type="protein sequence ID" value="KHQ51597.1"/>
    <property type="molecule type" value="Genomic_DNA"/>
</dbReference>
<dbReference type="InterPro" id="IPR001867">
    <property type="entry name" value="OmpR/PhoB-type_DNA-bd"/>
</dbReference>
<dbReference type="GO" id="GO:0006355">
    <property type="term" value="P:regulation of DNA-templated transcription"/>
    <property type="evidence" value="ECO:0007669"/>
    <property type="project" value="InterPro"/>
</dbReference>
<evidence type="ECO:0000256" key="3">
    <source>
        <dbReference type="ARBA" id="ARBA00023015"/>
    </source>
</evidence>
<organism evidence="6 7">
    <name type="scientific">Mameliella alba</name>
    <dbReference type="NCBI Taxonomy" id="561184"/>
    <lineage>
        <taxon>Bacteria</taxon>
        <taxon>Pseudomonadati</taxon>
        <taxon>Pseudomonadota</taxon>
        <taxon>Alphaproteobacteria</taxon>
        <taxon>Rhodobacterales</taxon>
        <taxon>Roseobacteraceae</taxon>
        <taxon>Mameliella</taxon>
    </lineage>
</organism>
<dbReference type="Gene3D" id="1.10.10.10">
    <property type="entry name" value="Winged helix-like DNA-binding domain superfamily/Winged helix DNA-binding domain"/>
    <property type="match status" value="1"/>
</dbReference>
<dbReference type="Gene3D" id="3.40.50.2300">
    <property type="match status" value="1"/>
</dbReference>
<dbReference type="GO" id="GO:0032993">
    <property type="term" value="C:protein-DNA complex"/>
    <property type="evidence" value="ECO:0007669"/>
    <property type="project" value="TreeGrafter"/>
</dbReference>
<dbReference type="PROSITE" id="PS50110">
    <property type="entry name" value="RESPONSE_REGULATORY"/>
    <property type="match status" value="1"/>
</dbReference>
<dbReference type="InterPro" id="IPR036388">
    <property type="entry name" value="WH-like_DNA-bd_sf"/>
</dbReference>
<proteinExistence type="predicted"/>
<dbReference type="SMART" id="SM00862">
    <property type="entry name" value="Trans_reg_C"/>
    <property type="match status" value="1"/>
</dbReference>
<keyword evidence="4" id="KW-0238">DNA-binding</keyword>
<reference evidence="6 7" key="1">
    <citation type="submission" date="2014-10" db="EMBL/GenBank/DDBJ databases">
        <title>Genome sequence of Ponticoccus sp. strain UMTAT08 isolated from clonal culture of toxic dinoflagellate Alexandrium tamiyavanichii.</title>
        <authorList>
            <person name="Gan H.Y."/>
            <person name="Muhd D.-D."/>
            <person name="Mohd Noor M.E."/>
            <person name="Yeong Y.S."/>
            <person name="Usup G."/>
        </authorList>
    </citation>
    <scope>NUCLEOTIDE SEQUENCE [LARGE SCALE GENOMIC DNA]</scope>
    <source>
        <strain evidence="6 7">UMTAT08</strain>
    </source>
</reference>
<dbReference type="Pfam" id="PF00072">
    <property type="entry name" value="Response_reg"/>
    <property type="match status" value="1"/>
</dbReference>
<dbReference type="PANTHER" id="PTHR48111">
    <property type="entry name" value="REGULATOR OF RPOS"/>
    <property type="match status" value="1"/>
</dbReference>
<dbReference type="Gene3D" id="6.10.250.690">
    <property type="match status" value="1"/>
</dbReference>
<accession>A0A0B3RU31</accession>
<dbReference type="Proteomes" id="UP000030960">
    <property type="component" value="Unassembled WGS sequence"/>
</dbReference>
<dbReference type="Pfam" id="PF00486">
    <property type="entry name" value="Trans_reg_C"/>
    <property type="match status" value="1"/>
</dbReference>
<evidence type="ECO:0000256" key="5">
    <source>
        <dbReference type="ARBA" id="ARBA00023163"/>
    </source>
</evidence>
<protein>
    <submittedName>
        <fullName evidence="6">Transcriptional regulator</fullName>
    </submittedName>
</protein>
<keyword evidence="5" id="KW-0804">Transcription</keyword>
<evidence type="ECO:0000256" key="4">
    <source>
        <dbReference type="ARBA" id="ARBA00023125"/>
    </source>
</evidence>
<dbReference type="SUPFAM" id="SSF52172">
    <property type="entry name" value="CheY-like"/>
    <property type="match status" value="1"/>
</dbReference>
<dbReference type="InterPro" id="IPR016032">
    <property type="entry name" value="Sig_transdc_resp-reg_C-effctor"/>
</dbReference>
<dbReference type="CDD" id="cd00383">
    <property type="entry name" value="trans_reg_C"/>
    <property type="match status" value="1"/>
</dbReference>
<keyword evidence="7" id="KW-1185">Reference proteome</keyword>
<dbReference type="RefSeq" id="WP_043144415.1">
    <property type="nucleotide sequence ID" value="NZ_AP022338.1"/>
</dbReference>
<dbReference type="SUPFAM" id="SSF46894">
    <property type="entry name" value="C-terminal effector domain of the bipartite response regulators"/>
    <property type="match status" value="1"/>
</dbReference>
<dbReference type="PROSITE" id="PS51755">
    <property type="entry name" value="OMPR_PHOB"/>
    <property type="match status" value="1"/>
</dbReference>
<dbReference type="AlphaFoldDB" id="A0A0B3RU31"/>
<comment type="caution">
    <text evidence="6">The sequence shown here is derived from an EMBL/GenBank/DDBJ whole genome shotgun (WGS) entry which is preliminary data.</text>
</comment>
<accession>A0A225QHG3</accession>
<evidence type="ECO:0000256" key="2">
    <source>
        <dbReference type="ARBA" id="ARBA00023012"/>
    </source>
</evidence>
<keyword evidence="3" id="KW-0805">Transcription regulation</keyword>
<keyword evidence="2" id="KW-0902">Two-component regulatory system</keyword>
<dbReference type="InterPro" id="IPR001789">
    <property type="entry name" value="Sig_transdc_resp-reg_receiver"/>
</dbReference>
<dbReference type="InterPro" id="IPR011006">
    <property type="entry name" value="CheY-like_superfamily"/>
</dbReference>
<gene>
    <name evidence="6" type="ORF">OA50_03759</name>
</gene>
<dbReference type="InterPro" id="IPR039420">
    <property type="entry name" value="WalR-like"/>
</dbReference>
<dbReference type="PANTHER" id="PTHR48111:SF1">
    <property type="entry name" value="TWO-COMPONENT RESPONSE REGULATOR ORR33"/>
    <property type="match status" value="1"/>
</dbReference>
<name>A0A0B3RU31_9RHOB</name>
<evidence type="ECO:0000313" key="6">
    <source>
        <dbReference type="EMBL" id="KHQ51597.1"/>
    </source>
</evidence>
<dbReference type="SMART" id="SM00448">
    <property type="entry name" value="REC"/>
    <property type="match status" value="1"/>
</dbReference>
<keyword evidence="1" id="KW-0597">Phosphoprotein</keyword>
<dbReference type="GO" id="GO:0005829">
    <property type="term" value="C:cytosol"/>
    <property type="evidence" value="ECO:0007669"/>
    <property type="project" value="TreeGrafter"/>
</dbReference>
<sequence length="227" mass="24813">MTARLLIVDDDPQITSALARGLALHDYAAETENRADRALDRLLSEPFKGAIVDVMLGADSGLDLVRTARARGATLPILMLSALSEVEHRAAGLEAGADDYIVKPFSFDELVARLRVQERRADRQAPKSARLTLPDRVLSGPAGEVTLTEREADLLCLLAEHAGTPLHRGAIFDHLWSVEGTSENVVDVYIGYLRKKLSGQDFPFEIRTIRNKGFCLTGNAPIVAQRS</sequence>
<dbReference type="OrthoDB" id="9802426at2"/>
<evidence type="ECO:0000313" key="7">
    <source>
        <dbReference type="Proteomes" id="UP000030960"/>
    </source>
</evidence>
<evidence type="ECO:0000256" key="1">
    <source>
        <dbReference type="ARBA" id="ARBA00022553"/>
    </source>
</evidence>
<dbReference type="GO" id="GO:0000156">
    <property type="term" value="F:phosphorelay response regulator activity"/>
    <property type="evidence" value="ECO:0007669"/>
    <property type="project" value="TreeGrafter"/>
</dbReference>